<evidence type="ECO:0000313" key="2">
    <source>
        <dbReference type="EMBL" id="CAB4192234.1"/>
    </source>
</evidence>
<accession>A0A6J5RKH6</accession>
<evidence type="ECO:0000259" key="1">
    <source>
        <dbReference type="Pfam" id="PF12684"/>
    </source>
</evidence>
<dbReference type="EMBL" id="LR797187">
    <property type="protein sequence ID" value="CAB4192234.1"/>
    <property type="molecule type" value="Genomic_DNA"/>
</dbReference>
<sequence>MQHIEPHIIEHRVIYDGIEALNYSGSKELLKSPAHFRLYATAEREATKALRLGSYVHGLVLEPTKAREKFAISPVCDRRTKDGKAIYEAFISAIEPGVTVLSADEADEGQKIAAAALGCIDRHGFTFKHTEMMFTTTYCDAQIKVAIDAVGDDGYLYDLKTCEDASPSGFLKAVRSYRYNLQANFYKAAFESGFKQRVNGFRFICVEKETLQVAVYELGADLMAFGYSDFIKAVDLYKACLAAGDWPGYSQEIQTIDLNATPTASAAPINFA</sequence>
<protein>
    <submittedName>
        <fullName evidence="2">Exodeoxyribonuclease 8, PDDEXK-like domain containing protein</fullName>
    </submittedName>
</protein>
<dbReference type="Pfam" id="PF12684">
    <property type="entry name" value="DUF3799"/>
    <property type="match status" value="1"/>
</dbReference>
<organism evidence="2">
    <name type="scientific">uncultured Caudovirales phage</name>
    <dbReference type="NCBI Taxonomy" id="2100421"/>
    <lineage>
        <taxon>Viruses</taxon>
        <taxon>Duplodnaviria</taxon>
        <taxon>Heunggongvirae</taxon>
        <taxon>Uroviricota</taxon>
        <taxon>Caudoviricetes</taxon>
        <taxon>Peduoviridae</taxon>
        <taxon>Maltschvirus</taxon>
        <taxon>Maltschvirus maltsch</taxon>
    </lineage>
</organism>
<dbReference type="Gene3D" id="3.90.320.10">
    <property type="match status" value="1"/>
</dbReference>
<dbReference type="InterPro" id="IPR024432">
    <property type="entry name" value="Put_RecE_PDDEXK-like_dom"/>
</dbReference>
<proteinExistence type="predicted"/>
<name>A0A6J5RKH6_9CAUD</name>
<feature type="domain" description="Putative exodeoxyribonuclease 8 PDDEXK-like" evidence="1">
    <location>
        <begin position="24"/>
        <end position="257"/>
    </location>
</feature>
<gene>
    <name evidence="2" type="ORF">UFOVP1233_20</name>
</gene>
<dbReference type="InterPro" id="IPR011604">
    <property type="entry name" value="PDDEXK-like_dom_sf"/>
</dbReference>
<reference evidence="2" key="1">
    <citation type="submission" date="2020-05" db="EMBL/GenBank/DDBJ databases">
        <authorList>
            <person name="Chiriac C."/>
            <person name="Salcher M."/>
            <person name="Ghai R."/>
            <person name="Kavagutti S V."/>
        </authorList>
    </citation>
    <scope>NUCLEOTIDE SEQUENCE</scope>
</reference>